<dbReference type="GO" id="GO:0032993">
    <property type="term" value="C:protein-DNA complex"/>
    <property type="evidence" value="ECO:0007669"/>
    <property type="project" value="TreeGrafter"/>
</dbReference>
<dbReference type="FunFam" id="1.10.10.10:FF:000018">
    <property type="entry name" value="DNA-binding response regulator ResD"/>
    <property type="match status" value="1"/>
</dbReference>
<organism evidence="12 13">
    <name type="scientific">Pseudobacteroides cellulosolvens ATCC 35603 = DSM 2933</name>
    <dbReference type="NCBI Taxonomy" id="398512"/>
    <lineage>
        <taxon>Bacteria</taxon>
        <taxon>Bacillati</taxon>
        <taxon>Bacillota</taxon>
        <taxon>Clostridia</taxon>
        <taxon>Eubacteriales</taxon>
        <taxon>Oscillospiraceae</taxon>
        <taxon>Pseudobacteroides</taxon>
    </lineage>
</organism>
<dbReference type="STRING" id="398512.Bccel_5324"/>
<protein>
    <recommendedName>
        <fullName evidence="1">Stage 0 sporulation protein A homolog</fullName>
    </recommendedName>
</protein>
<feature type="modified residue" description="4-aspartylphosphate" evidence="8">
    <location>
        <position position="66"/>
    </location>
</feature>
<dbReference type="Gene3D" id="3.40.50.2300">
    <property type="match status" value="1"/>
</dbReference>
<dbReference type="InterPro" id="IPR016032">
    <property type="entry name" value="Sig_transdc_resp-reg_C-effctor"/>
</dbReference>
<feature type="domain" description="OmpR/PhoB-type" evidence="11">
    <location>
        <begin position="142"/>
        <end position="241"/>
    </location>
</feature>
<keyword evidence="13" id="KW-1185">Reference proteome</keyword>
<dbReference type="InterPro" id="IPR011006">
    <property type="entry name" value="CheY-like_superfamily"/>
</dbReference>
<dbReference type="EMBL" id="LGTC01000001">
    <property type="protein sequence ID" value="KNY30047.1"/>
    <property type="molecule type" value="Genomic_DNA"/>
</dbReference>
<comment type="caution">
    <text evidence="12">The sequence shown here is derived from an EMBL/GenBank/DDBJ whole genome shotgun (WGS) entry which is preliminary data.</text>
</comment>
<evidence type="ECO:0000259" key="11">
    <source>
        <dbReference type="PROSITE" id="PS51755"/>
    </source>
</evidence>
<keyword evidence="2 8" id="KW-0597">Phosphoprotein</keyword>
<dbReference type="GO" id="GO:0006355">
    <property type="term" value="P:regulation of DNA-templated transcription"/>
    <property type="evidence" value="ECO:0007669"/>
    <property type="project" value="InterPro"/>
</dbReference>
<evidence type="ECO:0000256" key="4">
    <source>
        <dbReference type="ARBA" id="ARBA00023015"/>
    </source>
</evidence>
<dbReference type="SMART" id="SM00448">
    <property type="entry name" value="REC"/>
    <property type="match status" value="1"/>
</dbReference>
<keyword evidence="5 9" id="KW-0238">DNA-binding</keyword>
<keyword evidence="6" id="KW-0804">Transcription</keyword>
<feature type="domain" description="Response regulatory" evidence="10">
    <location>
        <begin position="17"/>
        <end position="131"/>
    </location>
</feature>
<dbReference type="InterPro" id="IPR001867">
    <property type="entry name" value="OmpR/PhoB-type_DNA-bd"/>
</dbReference>
<dbReference type="GO" id="GO:0000976">
    <property type="term" value="F:transcription cis-regulatory region binding"/>
    <property type="evidence" value="ECO:0007669"/>
    <property type="project" value="TreeGrafter"/>
</dbReference>
<dbReference type="FunFam" id="3.40.50.2300:FF:000001">
    <property type="entry name" value="DNA-binding response regulator PhoB"/>
    <property type="match status" value="1"/>
</dbReference>
<evidence type="ECO:0000256" key="9">
    <source>
        <dbReference type="PROSITE-ProRule" id="PRU01091"/>
    </source>
</evidence>
<dbReference type="SMART" id="SM00862">
    <property type="entry name" value="Trans_reg_C"/>
    <property type="match status" value="1"/>
</dbReference>
<dbReference type="Proteomes" id="UP000036923">
    <property type="component" value="Unassembled WGS sequence"/>
</dbReference>
<name>A0A0L6JX75_9FIRM</name>
<sequence>MIDSYIIYGVKNMENVKVLVVEDESSIRKFININLERSGFEVIEAESGEDGLKKLMECSPEVVVLDIMLPGIDGFEVCRRIREEKSDAVVIMLTAKGQDMDKIVGLELGADDYMVKPFNPLELVARIRANLRRISKPSEEDKNIIATGKIKLDISAQKFYKDGNDIELTPREFAIVKVFMESQGKAFSRDELLNHIWGRNYFGDIKTVDVHIRRLREKIEDDPSDPKLIETVWGFGYRWRKAE</sequence>
<dbReference type="SUPFAM" id="SSF52172">
    <property type="entry name" value="CheY-like"/>
    <property type="match status" value="1"/>
</dbReference>
<proteinExistence type="predicted"/>
<dbReference type="CDD" id="cd00383">
    <property type="entry name" value="trans_reg_C"/>
    <property type="match status" value="1"/>
</dbReference>
<keyword evidence="4" id="KW-0805">Transcription regulation</keyword>
<keyword evidence="3" id="KW-0902">Two-component regulatory system</keyword>
<evidence type="ECO:0000313" key="13">
    <source>
        <dbReference type="Proteomes" id="UP000036923"/>
    </source>
</evidence>
<dbReference type="GO" id="GO:0000156">
    <property type="term" value="F:phosphorelay response regulator activity"/>
    <property type="evidence" value="ECO:0007669"/>
    <property type="project" value="TreeGrafter"/>
</dbReference>
<dbReference type="SUPFAM" id="SSF46894">
    <property type="entry name" value="C-terminal effector domain of the bipartite response regulators"/>
    <property type="match status" value="1"/>
</dbReference>
<dbReference type="InterPro" id="IPR036388">
    <property type="entry name" value="WH-like_DNA-bd_sf"/>
</dbReference>
<dbReference type="PANTHER" id="PTHR48111">
    <property type="entry name" value="REGULATOR OF RPOS"/>
    <property type="match status" value="1"/>
</dbReference>
<dbReference type="Gene3D" id="1.10.10.10">
    <property type="entry name" value="Winged helix-like DNA-binding domain superfamily/Winged helix DNA-binding domain"/>
    <property type="match status" value="1"/>
</dbReference>
<evidence type="ECO:0000256" key="3">
    <source>
        <dbReference type="ARBA" id="ARBA00023012"/>
    </source>
</evidence>
<evidence type="ECO:0000256" key="6">
    <source>
        <dbReference type="ARBA" id="ARBA00023163"/>
    </source>
</evidence>
<dbReference type="InterPro" id="IPR001789">
    <property type="entry name" value="Sig_transdc_resp-reg_receiver"/>
</dbReference>
<dbReference type="CDD" id="cd17574">
    <property type="entry name" value="REC_OmpR"/>
    <property type="match status" value="1"/>
</dbReference>
<dbReference type="Pfam" id="PF00486">
    <property type="entry name" value="Trans_reg_C"/>
    <property type="match status" value="1"/>
</dbReference>
<dbReference type="eggNOG" id="COG0745">
    <property type="taxonomic scope" value="Bacteria"/>
</dbReference>
<evidence type="ECO:0000256" key="8">
    <source>
        <dbReference type="PROSITE-ProRule" id="PRU00169"/>
    </source>
</evidence>
<dbReference type="GO" id="GO:0005829">
    <property type="term" value="C:cytosol"/>
    <property type="evidence" value="ECO:0007669"/>
    <property type="project" value="TreeGrafter"/>
</dbReference>
<evidence type="ECO:0000313" key="12">
    <source>
        <dbReference type="EMBL" id="KNY30047.1"/>
    </source>
</evidence>
<evidence type="ECO:0000256" key="1">
    <source>
        <dbReference type="ARBA" id="ARBA00018672"/>
    </source>
</evidence>
<dbReference type="AlphaFoldDB" id="A0A0L6JX75"/>
<dbReference type="Gene3D" id="6.10.250.690">
    <property type="match status" value="1"/>
</dbReference>
<dbReference type="PANTHER" id="PTHR48111:SF54">
    <property type="entry name" value="STAGE 0 SPORULATION PROTEIN A HOMOLOG"/>
    <property type="match status" value="1"/>
</dbReference>
<dbReference type="PROSITE" id="PS51755">
    <property type="entry name" value="OMPR_PHOB"/>
    <property type="match status" value="1"/>
</dbReference>
<evidence type="ECO:0000256" key="7">
    <source>
        <dbReference type="ARBA" id="ARBA00024867"/>
    </source>
</evidence>
<feature type="DNA-binding region" description="OmpR/PhoB-type" evidence="9">
    <location>
        <begin position="142"/>
        <end position="241"/>
    </location>
</feature>
<dbReference type="PROSITE" id="PS50110">
    <property type="entry name" value="RESPONSE_REGULATORY"/>
    <property type="match status" value="1"/>
</dbReference>
<evidence type="ECO:0000256" key="5">
    <source>
        <dbReference type="ARBA" id="ARBA00023125"/>
    </source>
</evidence>
<comment type="function">
    <text evidence="7">May play the central regulatory role in sporulation. It may be an element of the effector pathway responsible for the activation of sporulation genes in response to nutritional stress. Spo0A may act in concert with spo0H (a sigma factor) to control the expression of some genes that are critical to the sporulation process.</text>
</comment>
<evidence type="ECO:0000256" key="2">
    <source>
        <dbReference type="ARBA" id="ARBA00022553"/>
    </source>
</evidence>
<gene>
    <name evidence="12" type="ORF">Bccel_5324</name>
</gene>
<accession>A0A0L6JX75</accession>
<dbReference type="Pfam" id="PF00072">
    <property type="entry name" value="Response_reg"/>
    <property type="match status" value="1"/>
</dbReference>
<evidence type="ECO:0000259" key="10">
    <source>
        <dbReference type="PROSITE" id="PS50110"/>
    </source>
</evidence>
<dbReference type="InterPro" id="IPR039420">
    <property type="entry name" value="WalR-like"/>
</dbReference>
<reference evidence="13" key="1">
    <citation type="submission" date="2015-07" db="EMBL/GenBank/DDBJ databases">
        <title>Near-Complete Genome Sequence of the Cellulolytic Bacterium Bacteroides (Pseudobacteroides) cellulosolvens ATCC 35603.</title>
        <authorList>
            <person name="Dassa B."/>
            <person name="Utturkar S.M."/>
            <person name="Klingeman D.M."/>
            <person name="Hurt R.A."/>
            <person name="Keller M."/>
            <person name="Xu J."/>
            <person name="Reddy Y.H.K."/>
            <person name="Borovok I."/>
            <person name="Grinberg I.R."/>
            <person name="Lamed R."/>
            <person name="Zhivin O."/>
            <person name="Bayer E.A."/>
            <person name="Brown S.D."/>
        </authorList>
    </citation>
    <scope>NUCLEOTIDE SEQUENCE [LARGE SCALE GENOMIC DNA]</scope>
    <source>
        <strain evidence="13">DSM 2933</strain>
    </source>
</reference>